<evidence type="ECO:0000313" key="1">
    <source>
        <dbReference type="EMBL" id="WAH40266.1"/>
    </source>
</evidence>
<name>A0ABY6ZDD6_9BACL</name>
<protein>
    <recommendedName>
        <fullName evidence="3">YfhD family protein</fullName>
    </recommendedName>
</protein>
<proteinExistence type="predicted"/>
<evidence type="ECO:0008006" key="3">
    <source>
        <dbReference type="Google" id="ProtNLM"/>
    </source>
</evidence>
<accession>A0ABY6ZDD6</accession>
<reference evidence="1" key="1">
    <citation type="submission" date="2022-08" db="EMBL/GenBank/DDBJ databases">
        <title>Alicyclobacillus fastidiosus DSM 17978, complete genome.</title>
        <authorList>
            <person name="Wang Q."/>
            <person name="Cai R."/>
            <person name="Wang Z."/>
        </authorList>
    </citation>
    <scope>NUCLEOTIDE SEQUENCE</scope>
    <source>
        <strain evidence="1">DSM 17978</strain>
    </source>
</reference>
<gene>
    <name evidence="1" type="ORF">NZD89_18055</name>
</gene>
<organism evidence="1 2">
    <name type="scientific">Alicyclobacillus fastidiosus</name>
    <dbReference type="NCBI Taxonomy" id="392011"/>
    <lineage>
        <taxon>Bacteria</taxon>
        <taxon>Bacillati</taxon>
        <taxon>Bacillota</taxon>
        <taxon>Bacilli</taxon>
        <taxon>Bacillales</taxon>
        <taxon>Alicyclobacillaceae</taxon>
        <taxon>Alicyclobacillus</taxon>
    </lineage>
</organism>
<keyword evidence="2" id="KW-1185">Reference proteome</keyword>
<dbReference type="EMBL" id="CP104067">
    <property type="protein sequence ID" value="WAH40266.1"/>
    <property type="molecule type" value="Genomic_DNA"/>
</dbReference>
<sequence length="57" mass="6667">MEPEKEKKKTTLSQHDVARMQKVEAIYDVEEDEVKSKREVPDMSVGWYSTPVDQDEP</sequence>
<evidence type="ECO:0000313" key="2">
    <source>
        <dbReference type="Proteomes" id="UP001164761"/>
    </source>
</evidence>
<dbReference type="RefSeq" id="WP_268004163.1">
    <property type="nucleotide sequence ID" value="NZ_BSUT01000001.1"/>
</dbReference>
<dbReference type="Proteomes" id="UP001164761">
    <property type="component" value="Chromosome"/>
</dbReference>